<dbReference type="Pfam" id="PF14030">
    <property type="entry name" value="DUF4245"/>
    <property type="match status" value="1"/>
</dbReference>
<feature type="transmembrane region" description="Helical" evidence="1">
    <location>
        <begin position="21"/>
        <end position="41"/>
    </location>
</feature>
<evidence type="ECO:0000256" key="1">
    <source>
        <dbReference type="SAM" id="Phobius"/>
    </source>
</evidence>
<dbReference type="Proteomes" id="UP001144280">
    <property type="component" value="Unassembled WGS sequence"/>
</dbReference>
<evidence type="ECO:0000313" key="3">
    <source>
        <dbReference type="Proteomes" id="UP001144280"/>
    </source>
</evidence>
<reference evidence="2" key="1">
    <citation type="submission" date="2022-12" db="EMBL/GenBank/DDBJ databases">
        <title>New Phytohabitans aurantiacus sp. RD004123 nov., an actinomycete isolated from soil.</title>
        <authorList>
            <person name="Triningsih D.W."/>
            <person name="Harunari E."/>
            <person name="Igarashi Y."/>
        </authorList>
    </citation>
    <scope>NUCLEOTIDE SEQUENCE</scope>
    <source>
        <strain evidence="2">RD004123</strain>
    </source>
</reference>
<protein>
    <recommendedName>
        <fullName evidence="4">DUF4245 domain-containing protein</fullName>
    </recommendedName>
</protein>
<keyword evidence="1" id="KW-0812">Transmembrane</keyword>
<keyword evidence="1" id="KW-0472">Membrane</keyword>
<evidence type="ECO:0008006" key="4">
    <source>
        <dbReference type="Google" id="ProtNLM"/>
    </source>
</evidence>
<dbReference type="EMBL" id="BSDI01000004">
    <property type="protein sequence ID" value="GLH95939.1"/>
    <property type="molecule type" value="Genomic_DNA"/>
</dbReference>
<name>A0ABQ5QQD1_9ACTN</name>
<dbReference type="InterPro" id="IPR025339">
    <property type="entry name" value="DUF4245"/>
</dbReference>
<accession>A0ABQ5QQD1</accession>
<keyword evidence="3" id="KW-1185">Reference proteome</keyword>
<organism evidence="2 3">
    <name type="scientific">Phytohabitans aurantiacus</name>
    <dbReference type="NCBI Taxonomy" id="3016789"/>
    <lineage>
        <taxon>Bacteria</taxon>
        <taxon>Bacillati</taxon>
        <taxon>Actinomycetota</taxon>
        <taxon>Actinomycetes</taxon>
        <taxon>Micromonosporales</taxon>
        <taxon>Micromonosporaceae</taxon>
    </lineage>
</organism>
<sequence>MEAETEVPRPTRSERRPRDMALSLVVLLVPVLVVVLIYRVVQGGDQPVRVDTAAAIDQARVAGEFPVSDVAGLNDDWIPISAAFQQGDGGRTLRIGYVTPDDGGLQLIQSSVPAERLLPAELSESGRPEGSAEVDGETWQRYSARKGETALVLLQPDRTVIVVGQADEDELRELAAAV</sequence>
<comment type="caution">
    <text evidence="2">The sequence shown here is derived from an EMBL/GenBank/DDBJ whole genome shotgun (WGS) entry which is preliminary data.</text>
</comment>
<dbReference type="RefSeq" id="WP_281893025.1">
    <property type="nucleotide sequence ID" value="NZ_BSDI01000004.1"/>
</dbReference>
<proteinExistence type="predicted"/>
<gene>
    <name evidence="2" type="ORF">Pa4123_12110</name>
</gene>
<evidence type="ECO:0000313" key="2">
    <source>
        <dbReference type="EMBL" id="GLH95939.1"/>
    </source>
</evidence>
<keyword evidence="1" id="KW-1133">Transmembrane helix</keyword>